<dbReference type="InterPro" id="IPR036767">
    <property type="entry name" value="ApaG_sf"/>
</dbReference>
<evidence type="ECO:0000313" key="3">
    <source>
        <dbReference type="Proteomes" id="UP000187406"/>
    </source>
</evidence>
<dbReference type="FunCoup" id="A0A1Q3B8Z1">
    <property type="interactions" value="2105"/>
</dbReference>
<dbReference type="OrthoDB" id="2305498at2759"/>
<dbReference type="SUPFAM" id="SSF110069">
    <property type="entry name" value="ApaG-like"/>
    <property type="match status" value="1"/>
</dbReference>
<protein>
    <submittedName>
        <fullName evidence="2">DUF525 domain-containing protein</fullName>
    </submittedName>
</protein>
<dbReference type="STRING" id="3775.A0A1Q3B8Z1"/>
<sequence length="442" mass="49430">MGLERIGDLALHIVLTKLGAKDTAKVACVSKRFKVSAYEDSVWFNFCHEDLNLSSPLDPQGNPTPSFKVTYQLWREAFGMYPWPLVKRVKRCWDNLKTWFRVNFPEAESTLRKGAAEVDIQELERSLKVKLPVPTRVIYRFCDGQEFTGKVLSTSVLGSSLGLIGGYSVYEHLVNVFLLPISQVISETKTIIQELGFTDNSKLIVVAASSTLSEKFFFLKCTSGQLYVGTRNLPLDGEMIPCVPHALISSVHDLNSDQQQDALLLWLEEHVRRLQNGIIRIRDEGNIRSLSLFPEEPPLCSTAVTNGVRVRASAVFAPELADLHNNSEKYFFAYSVRMSLVPEGCIINGIFFSSCQLHWRHWTIRCNDVVSNVHGEAVIGKFPLLQPGEKEFVYESCAPLASTSGSIKGSFTFVPGRLADPKGGPFEVEVACFPLQLPDFIF</sequence>
<dbReference type="Gene3D" id="2.60.40.1470">
    <property type="entry name" value="ApaG domain"/>
    <property type="match status" value="1"/>
</dbReference>
<dbReference type="EMBL" id="BDDD01000339">
    <property type="protein sequence ID" value="GAV64314.1"/>
    <property type="molecule type" value="Genomic_DNA"/>
</dbReference>
<gene>
    <name evidence="2" type="ORF">CFOL_v3_07832</name>
</gene>
<proteinExistence type="predicted"/>
<dbReference type="PANTHER" id="PTHR47463">
    <property type="entry name" value="F-BOX PROTEIN SKIP16"/>
    <property type="match status" value="1"/>
</dbReference>
<dbReference type="PROSITE" id="PS51087">
    <property type="entry name" value="APAG"/>
    <property type="match status" value="1"/>
</dbReference>
<dbReference type="InterPro" id="IPR036047">
    <property type="entry name" value="F-box-like_dom_sf"/>
</dbReference>
<evidence type="ECO:0000313" key="2">
    <source>
        <dbReference type="EMBL" id="GAV64314.1"/>
    </source>
</evidence>
<organism evidence="2 3">
    <name type="scientific">Cephalotus follicularis</name>
    <name type="common">Albany pitcher plant</name>
    <dbReference type="NCBI Taxonomy" id="3775"/>
    <lineage>
        <taxon>Eukaryota</taxon>
        <taxon>Viridiplantae</taxon>
        <taxon>Streptophyta</taxon>
        <taxon>Embryophyta</taxon>
        <taxon>Tracheophyta</taxon>
        <taxon>Spermatophyta</taxon>
        <taxon>Magnoliopsida</taxon>
        <taxon>eudicotyledons</taxon>
        <taxon>Gunneridae</taxon>
        <taxon>Pentapetalae</taxon>
        <taxon>rosids</taxon>
        <taxon>fabids</taxon>
        <taxon>Oxalidales</taxon>
        <taxon>Cephalotaceae</taxon>
        <taxon>Cephalotus</taxon>
    </lineage>
</organism>
<dbReference type="InterPro" id="IPR007474">
    <property type="entry name" value="ApaG_domain"/>
</dbReference>
<dbReference type="InParanoid" id="A0A1Q3B8Z1"/>
<dbReference type="SUPFAM" id="SSF81383">
    <property type="entry name" value="F-box domain"/>
    <property type="match status" value="1"/>
</dbReference>
<reference evidence="3" key="1">
    <citation type="submission" date="2016-04" db="EMBL/GenBank/DDBJ databases">
        <title>Cephalotus genome sequencing.</title>
        <authorList>
            <person name="Fukushima K."/>
            <person name="Hasebe M."/>
            <person name="Fang X."/>
        </authorList>
    </citation>
    <scope>NUCLEOTIDE SEQUENCE [LARGE SCALE GENOMIC DNA]</scope>
    <source>
        <strain evidence="3">cv. St1</strain>
    </source>
</reference>
<keyword evidence="3" id="KW-1185">Reference proteome</keyword>
<dbReference type="Pfam" id="PF04379">
    <property type="entry name" value="DUF525"/>
    <property type="match status" value="1"/>
</dbReference>
<dbReference type="PANTHER" id="PTHR47463:SF2">
    <property type="entry name" value="F-BOX PROTEIN SKIP16"/>
    <property type="match status" value="1"/>
</dbReference>
<comment type="caution">
    <text evidence="2">The sequence shown here is derived from an EMBL/GenBank/DDBJ whole genome shotgun (WGS) entry which is preliminary data.</text>
</comment>
<name>A0A1Q3B8Z1_CEPFO</name>
<feature type="domain" description="ApaG" evidence="1">
    <location>
        <begin position="302"/>
        <end position="442"/>
    </location>
</feature>
<accession>A0A1Q3B8Z1</accession>
<dbReference type="Proteomes" id="UP000187406">
    <property type="component" value="Unassembled WGS sequence"/>
</dbReference>
<dbReference type="AlphaFoldDB" id="A0A1Q3B8Z1"/>
<evidence type="ECO:0000259" key="1">
    <source>
        <dbReference type="PROSITE" id="PS51087"/>
    </source>
</evidence>